<sequence>MHGGFRGYSQTERHILSNSASIQAHMSMFTRVTYPFESTSLDTSVMRTSRTLPRMDAVNPMAIGHHRLGTIEGHLRSPILNTVVGWMIRYVNLMQLHPLKLKQRNLKVILTISGWSYSEGGIFDFGDDPVKRKWSRITGSTEYHVPCPAHPYSGV</sequence>
<keyword evidence="2" id="KW-1185">Reference proteome</keyword>
<accession>A0ACB6ZM00</accession>
<dbReference type="Proteomes" id="UP000886501">
    <property type="component" value="Unassembled WGS sequence"/>
</dbReference>
<organism evidence="1 2">
    <name type="scientific">Thelephora ganbajun</name>
    <name type="common">Ganba fungus</name>
    <dbReference type="NCBI Taxonomy" id="370292"/>
    <lineage>
        <taxon>Eukaryota</taxon>
        <taxon>Fungi</taxon>
        <taxon>Dikarya</taxon>
        <taxon>Basidiomycota</taxon>
        <taxon>Agaricomycotina</taxon>
        <taxon>Agaricomycetes</taxon>
        <taxon>Thelephorales</taxon>
        <taxon>Thelephoraceae</taxon>
        <taxon>Thelephora</taxon>
    </lineage>
</organism>
<comment type="caution">
    <text evidence="1">The sequence shown here is derived from an EMBL/GenBank/DDBJ whole genome shotgun (WGS) entry which is preliminary data.</text>
</comment>
<evidence type="ECO:0000313" key="2">
    <source>
        <dbReference type="Proteomes" id="UP000886501"/>
    </source>
</evidence>
<name>A0ACB6ZM00_THEGA</name>
<reference evidence="1" key="2">
    <citation type="journal article" date="2020" name="Nat. Commun.">
        <title>Large-scale genome sequencing of mycorrhizal fungi provides insights into the early evolution of symbiotic traits.</title>
        <authorList>
            <person name="Miyauchi S."/>
            <person name="Kiss E."/>
            <person name="Kuo A."/>
            <person name="Drula E."/>
            <person name="Kohler A."/>
            <person name="Sanchez-Garcia M."/>
            <person name="Morin E."/>
            <person name="Andreopoulos B."/>
            <person name="Barry K.W."/>
            <person name="Bonito G."/>
            <person name="Buee M."/>
            <person name="Carver A."/>
            <person name="Chen C."/>
            <person name="Cichocki N."/>
            <person name="Clum A."/>
            <person name="Culley D."/>
            <person name="Crous P.W."/>
            <person name="Fauchery L."/>
            <person name="Girlanda M."/>
            <person name="Hayes R.D."/>
            <person name="Keri Z."/>
            <person name="LaButti K."/>
            <person name="Lipzen A."/>
            <person name="Lombard V."/>
            <person name="Magnuson J."/>
            <person name="Maillard F."/>
            <person name="Murat C."/>
            <person name="Nolan M."/>
            <person name="Ohm R.A."/>
            <person name="Pangilinan J."/>
            <person name="Pereira M.F."/>
            <person name="Perotto S."/>
            <person name="Peter M."/>
            <person name="Pfister S."/>
            <person name="Riley R."/>
            <person name="Sitrit Y."/>
            <person name="Stielow J.B."/>
            <person name="Szollosi G."/>
            <person name="Zifcakova L."/>
            <person name="Stursova M."/>
            <person name="Spatafora J.W."/>
            <person name="Tedersoo L."/>
            <person name="Vaario L.M."/>
            <person name="Yamada A."/>
            <person name="Yan M."/>
            <person name="Wang P."/>
            <person name="Xu J."/>
            <person name="Bruns T."/>
            <person name="Baldrian P."/>
            <person name="Vilgalys R."/>
            <person name="Dunand C."/>
            <person name="Henrissat B."/>
            <person name="Grigoriev I.V."/>
            <person name="Hibbett D."/>
            <person name="Nagy L.G."/>
            <person name="Martin F.M."/>
        </authorList>
    </citation>
    <scope>NUCLEOTIDE SEQUENCE</scope>
    <source>
        <strain evidence="1">P2</strain>
    </source>
</reference>
<protein>
    <submittedName>
        <fullName evidence="1">Uncharacterized protein</fullName>
    </submittedName>
</protein>
<proteinExistence type="predicted"/>
<reference evidence="1" key="1">
    <citation type="submission" date="2019-10" db="EMBL/GenBank/DDBJ databases">
        <authorList>
            <consortium name="DOE Joint Genome Institute"/>
            <person name="Kuo A."/>
            <person name="Miyauchi S."/>
            <person name="Kiss E."/>
            <person name="Drula E."/>
            <person name="Kohler A."/>
            <person name="Sanchez-Garcia M."/>
            <person name="Andreopoulos B."/>
            <person name="Barry K.W."/>
            <person name="Bonito G."/>
            <person name="Buee M."/>
            <person name="Carver A."/>
            <person name="Chen C."/>
            <person name="Cichocki N."/>
            <person name="Clum A."/>
            <person name="Culley D."/>
            <person name="Crous P.W."/>
            <person name="Fauchery L."/>
            <person name="Girlanda M."/>
            <person name="Hayes R."/>
            <person name="Keri Z."/>
            <person name="Labutti K."/>
            <person name="Lipzen A."/>
            <person name="Lombard V."/>
            <person name="Magnuson J."/>
            <person name="Maillard F."/>
            <person name="Morin E."/>
            <person name="Murat C."/>
            <person name="Nolan M."/>
            <person name="Ohm R."/>
            <person name="Pangilinan J."/>
            <person name="Pereira M."/>
            <person name="Perotto S."/>
            <person name="Peter M."/>
            <person name="Riley R."/>
            <person name="Sitrit Y."/>
            <person name="Stielow B."/>
            <person name="Szollosi G."/>
            <person name="Zifcakova L."/>
            <person name="Stursova M."/>
            <person name="Spatafora J.W."/>
            <person name="Tedersoo L."/>
            <person name="Vaario L.-M."/>
            <person name="Yamada A."/>
            <person name="Yan M."/>
            <person name="Wang P."/>
            <person name="Xu J."/>
            <person name="Bruns T."/>
            <person name="Baldrian P."/>
            <person name="Vilgalys R."/>
            <person name="Henrissat B."/>
            <person name="Grigoriev I.V."/>
            <person name="Hibbett D."/>
            <person name="Nagy L.G."/>
            <person name="Martin F.M."/>
        </authorList>
    </citation>
    <scope>NUCLEOTIDE SEQUENCE</scope>
    <source>
        <strain evidence="1">P2</strain>
    </source>
</reference>
<gene>
    <name evidence="1" type="ORF">BDM02DRAFT_1458475</name>
</gene>
<dbReference type="EMBL" id="MU117986">
    <property type="protein sequence ID" value="KAF9650348.1"/>
    <property type="molecule type" value="Genomic_DNA"/>
</dbReference>
<evidence type="ECO:0000313" key="1">
    <source>
        <dbReference type="EMBL" id="KAF9650348.1"/>
    </source>
</evidence>